<protein>
    <submittedName>
        <fullName evidence="2">Uncharacterized protein</fullName>
    </submittedName>
</protein>
<proteinExistence type="predicted"/>
<comment type="caution">
    <text evidence="2">The sequence shown here is derived from an EMBL/GenBank/DDBJ whole genome shotgun (WGS) entry which is preliminary data.</text>
</comment>
<reference evidence="3" key="1">
    <citation type="journal article" date="2015" name="Nat. Genet.">
        <title>The genome and transcriptome of the zoonotic hookworm Ancylostoma ceylanicum identify infection-specific gene families.</title>
        <authorList>
            <person name="Schwarz E.M."/>
            <person name="Hu Y."/>
            <person name="Antoshechkin I."/>
            <person name="Miller M.M."/>
            <person name="Sternberg P.W."/>
            <person name="Aroian R.V."/>
        </authorList>
    </citation>
    <scope>NUCLEOTIDE SEQUENCE</scope>
    <source>
        <strain evidence="3">HY135</strain>
    </source>
</reference>
<dbReference type="AlphaFoldDB" id="A0A016WIC3"/>
<accession>A0A016WIC3</accession>
<feature type="region of interest" description="Disordered" evidence="1">
    <location>
        <begin position="1"/>
        <end position="42"/>
    </location>
</feature>
<dbReference type="Proteomes" id="UP000024635">
    <property type="component" value="Unassembled WGS sequence"/>
</dbReference>
<dbReference type="EMBL" id="JARK01000281">
    <property type="protein sequence ID" value="EYC39012.1"/>
    <property type="molecule type" value="Genomic_DNA"/>
</dbReference>
<evidence type="ECO:0000313" key="2">
    <source>
        <dbReference type="EMBL" id="EYC39012.1"/>
    </source>
</evidence>
<keyword evidence="3" id="KW-1185">Reference proteome</keyword>
<organism evidence="2 3">
    <name type="scientific">Ancylostoma ceylanicum</name>
    <dbReference type="NCBI Taxonomy" id="53326"/>
    <lineage>
        <taxon>Eukaryota</taxon>
        <taxon>Metazoa</taxon>
        <taxon>Ecdysozoa</taxon>
        <taxon>Nematoda</taxon>
        <taxon>Chromadorea</taxon>
        <taxon>Rhabditida</taxon>
        <taxon>Rhabditina</taxon>
        <taxon>Rhabditomorpha</taxon>
        <taxon>Strongyloidea</taxon>
        <taxon>Ancylostomatidae</taxon>
        <taxon>Ancylostomatinae</taxon>
        <taxon>Ancylostoma</taxon>
    </lineage>
</organism>
<evidence type="ECO:0000313" key="3">
    <source>
        <dbReference type="Proteomes" id="UP000024635"/>
    </source>
</evidence>
<gene>
    <name evidence="2" type="primary">Acey_s0681.g1483</name>
    <name evidence="2" type="ORF">Y032_0681g1483</name>
</gene>
<sequence>MPDTWAERRHDRVLPNSSEPRPFLSTYTIHPAKGAARDGKPESSLYKLEEEQAFSTNSVFRYEARTKAMKTHKNMKKIHSGPHLNRCRRMRAVYVGAHTASHSRSFGVNLEVTLPSG</sequence>
<evidence type="ECO:0000256" key="1">
    <source>
        <dbReference type="SAM" id="MobiDB-lite"/>
    </source>
</evidence>
<feature type="compositionally biased region" description="Basic and acidic residues" evidence="1">
    <location>
        <begin position="1"/>
        <end position="13"/>
    </location>
</feature>
<name>A0A016WIC3_9BILA</name>